<evidence type="ECO:0000256" key="1">
    <source>
        <dbReference type="SAM" id="MobiDB-lite"/>
    </source>
</evidence>
<gene>
    <name evidence="2" type="ORF">COLO4_16070</name>
</gene>
<feature type="region of interest" description="Disordered" evidence="1">
    <location>
        <begin position="9"/>
        <end position="30"/>
    </location>
</feature>
<proteinExistence type="predicted"/>
<reference evidence="3" key="1">
    <citation type="submission" date="2013-09" db="EMBL/GenBank/DDBJ databases">
        <title>Corchorus olitorius genome sequencing.</title>
        <authorList>
            <person name="Alam M."/>
            <person name="Haque M.S."/>
            <person name="Islam M.S."/>
            <person name="Emdad E.M."/>
            <person name="Islam M.M."/>
            <person name="Ahmed B."/>
            <person name="Halim A."/>
            <person name="Hossen Q.M.M."/>
            <person name="Hossain M.Z."/>
            <person name="Ahmed R."/>
            <person name="Khan M.M."/>
            <person name="Islam R."/>
            <person name="Rashid M.M."/>
            <person name="Khan S.A."/>
            <person name="Rahman M.S."/>
            <person name="Alam M."/>
            <person name="Yahiya A.S."/>
            <person name="Khan M.S."/>
            <person name="Azam M.S."/>
            <person name="Haque T."/>
            <person name="Lashkar M.Z.H."/>
            <person name="Akhand A.I."/>
            <person name="Morshed G."/>
            <person name="Roy S."/>
            <person name="Uddin K.S."/>
            <person name="Rabeya T."/>
            <person name="Hossain A.S."/>
            <person name="Chowdhury A."/>
            <person name="Snigdha A.R."/>
            <person name="Mortoza M.S."/>
            <person name="Matin S.A."/>
            <person name="Hoque S.M.E."/>
            <person name="Islam M.K."/>
            <person name="Roy D.K."/>
            <person name="Haider R."/>
            <person name="Moosa M.M."/>
            <person name="Elias S.M."/>
            <person name="Hasan A.M."/>
            <person name="Jahan S."/>
            <person name="Shafiuddin M."/>
            <person name="Mahmood N."/>
            <person name="Shommy N.S."/>
        </authorList>
    </citation>
    <scope>NUCLEOTIDE SEQUENCE [LARGE SCALE GENOMIC DNA]</scope>
    <source>
        <strain evidence="3">cv. O-4</strain>
    </source>
</reference>
<evidence type="ECO:0000313" key="3">
    <source>
        <dbReference type="Proteomes" id="UP000187203"/>
    </source>
</evidence>
<dbReference type="EMBL" id="AWUE01015895">
    <property type="protein sequence ID" value="OMO95106.1"/>
    <property type="molecule type" value="Genomic_DNA"/>
</dbReference>
<dbReference type="Proteomes" id="UP000187203">
    <property type="component" value="Unassembled WGS sequence"/>
</dbReference>
<protein>
    <submittedName>
        <fullName evidence="2">Uncharacterized protein</fullName>
    </submittedName>
</protein>
<evidence type="ECO:0000313" key="2">
    <source>
        <dbReference type="EMBL" id="OMO95106.1"/>
    </source>
</evidence>
<comment type="caution">
    <text evidence="2">The sequence shown here is derived from an EMBL/GenBank/DDBJ whole genome shotgun (WGS) entry which is preliminary data.</text>
</comment>
<dbReference type="AlphaFoldDB" id="A0A1R3JJS9"/>
<feature type="compositionally biased region" description="Basic residues" evidence="1">
    <location>
        <begin position="9"/>
        <end position="21"/>
    </location>
</feature>
<sequence>MLLVTVRRCNRRPHRPPAPHKSHLDIPFSV</sequence>
<accession>A0A1R3JJS9</accession>
<name>A0A1R3JJS9_9ROSI</name>
<keyword evidence="3" id="KW-1185">Reference proteome</keyword>
<organism evidence="2 3">
    <name type="scientific">Corchorus olitorius</name>
    <dbReference type="NCBI Taxonomy" id="93759"/>
    <lineage>
        <taxon>Eukaryota</taxon>
        <taxon>Viridiplantae</taxon>
        <taxon>Streptophyta</taxon>
        <taxon>Embryophyta</taxon>
        <taxon>Tracheophyta</taxon>
        <taxon>Spermatophyta</taxon>
        <taxon>Magnoliopsida</taxon>
        <taxon>eudicotyledons</taxon>
        <taxon>Gunneridae</taxon>
        <taxon>Pentapetalae</taxon>
        <taxon>rosids</taxon>
        <taxon>malvids</taxon>
        <taxon>Malvales</taxon>
        <taxon>Malvaceae</taxon>
        <taxon>Grewioideae</taxon>
        <taxon>Apeibeae</taxon>
        <taxon>Corchorus</taxon>
    </lineage>
</organism>